<feature type="transmembrane region" description="Helical" evidence="7">
    <location>
        <begin position="838"/>
        <end position="856"/>
    </location>
</feature>
<evidence type="ECO:0000259" key="10">
    <source>
        <dbReference type="PROSITE" id="PS51828"/>
    </source>
</evidence>
<proteinExistence type="inferred from homology"/>
<dbReference type="Gene3D" id="1.25.40.610">
    <property type="match status" value="1"/>
</dbReference>
<dbReference type="InterPro" id="IPR032471">
    <property type="entry name" value="AGRL2-4_GAIN_subdom_A"/>
</dbReference>
<comment type="subcellular location">
    <subcellularLocation>
        <location evidence="1">Membrane</location>
        <topology evidence="1">Multi-pass membrane protein</topology>
    </subcellularLocation>
</comment>
<dbReference type="SMART" id="SM00159">
    <property type="entry name" value="PTX"/>
    <property type="match status" value="1"/>
</dbReference>
<feature type="transmembrane region" description="Helical" evidence="7">
    <location>
        <begin position="919"/>
        <end position="941"/>
    </location>
</feature>
<dbReference type="SUPFAM" id="SSF49899">
    <property type="entry name" value="Concanavalin A-like lectins/glucanases"/>
    <property type="match status" value="1"/>
</dbReference>
<evidence type="ECO:0000256" key="6">
    <source>
        <dbReference type="PROSITE-ProRule" id="PRU01172"/>
    </source>
</evidence>
<evidence type="ECO:0000256" key="3">
    <source>
        <dbReference type="ARBA" id="ARBA00022692"/>
    </source>
</evidence>
<evidence type="ECO:0000313" key="11">
    <source>
        <dbReference type="EMBL" id="KAL3875803.1"/>
    </source>
</evidence>
<dbReference type="Pfam" id="PF00002">
    <property type="entry name" value="7tm_2"/>
    <property type="match status" value="1"/>
</dbReference>
<accession>A0ABD3WT00</accession>
<dbReference type="Proteomes" id="UP001634394">
    <property type="component" value="Unassembled WGS sequence"/>
</dbReference>
<keyword evidence="4 7" id="KW-1133">Transmembrane helix</keyword>
<dbReference type="InterPro" id="IPR001759">
    <property type="entry name" value="PTX_dom"/>
</dbReference>
<dbReference type="PROSITE" id="PS51828">
    <property type="entry name" value="PTX_2"/>
    <property type="match status" value="1"/>
</dbReference>
<feature type="transmembrane region" description="Helical" evidence="7">
    <location>
        <begin position="947"/>
        <end position="970"/>
    </location>
</feature>
<evidence type="ECO:0000256" key="4">
    <source>
        <dbReference type="ARBA" id="ARBA00022989"/>
    </source>
</evidence>
<dbReference type="EMBL" id="JBJQND010000005">
    <property type="protein sequence ID" value="KAL3875803.1"/>
    <property type="molecule type" value="Genomic_DNA"/>
</dbReference>
<organism evidence="11 12">
    <name type="scientific">Sinanodonta woodiana</name>
    <name type="common">Chinese pond mussel</name>
    <name type="synonym">Anodonta woodiana</name>
    <dbReference type="NCBI Taxonomy" id="1069815"/>
    <lineage>
        <taxon>Eukaryota</taxon>
        <taxon>Metazoa</taxon>
        <taxon>Spiralia</taxon>
        <taxon>Lophotrochozoa</taxon>
        <taxon>Mollusca</taxon>
        <taxon>Bivalvia</taxon>
        <taxon>Autobranchia</taxon>
        <taxon>Heteroconchia</taxon>
        <taxon>Palaeoheterodonta</taxon>
        <taxon>Unionida</taxon>
        <taxon>Unionoidea</taxon>
        <taxon>Unionidae</taxon>
        <taxon>Unioninae</taxon>
        <taxon>Sinanodonta</taxon>
    </lineage>
</organism>
<feature type="signal peptide" evidence="8">
    <location>
        <begin position="1"/>
        <end position="26"/>
    </location>
</feature>
<feature type="domain" description="G-protein coupled receptors family 2 profile 2" evidence="9">
    <location>
        <begin position="727"/>
        <end position="971"/>
    </location>
</feature>
<dbReference type="GO" id="GO:0016020">
    <property type="term" value="C:membrane"/>
    <property type="evidence" value="ECO:0007669"/>
    <property type="project" value="UniProtKB-SubCell"/>
</dbReference>
<dbReference type="Gene3D" id="2.60.120.200">
    <property type="match status" value="1"/>
</dbReference>
<evidence type="ECO:0000256" key="7">
    <source>
        <dbReference type="SAM" id="Phobius"/>
    </source>
</evidence>
<protein>
    <submittedName>
        <fullName evidence="11">Uncharacterized protein</fullName>
    </submittedName>
</protein>
<dbReference type="PRINTS" id="PR00895">
    <property type="entry name" value="PENTAXIN"/>
</dbReference>
<keyword evidence="12" id="KW-1185">Reference proteome</keyword>
<evidence type="ECO:0000256" key="8">
    <source>
        <dbReference type="SAM" id="SignalP"/>
    </source>
</evidence>
<dbReference type="Pfam" id="PF16489">
    <property type="entry name" value="GAIN"/>
    <property type="match status" value="1"/>
</dbReference>
<comment type="similarity">
    <text evidence="2">Belongs to the G-protein coupled receptor 2 family. Adhesion G-protein coupled receptor (ADGR) subfamily.</text>
</comment>
<name>A0ABD3WT00_SINWO</name>
<keyword evidence="5 7" id="KW-0472">Membrane</keyword>
<sequence length="1065" mass="121621">MFRMTDLFPLYEWISVVCFLLPIASSIAPPSRLYGSKCLQSYYTAPKCIDHPAGYGCDCGPGFHWNTVMCMSTAVDSRLEFKRQEPVRYTLLLSKAFPSLSQFTVVFWVKVMDSSINGTILSYKHKSNLDLLLMRSGPTLWFEIYGEGFDTGFKFIRNTWYHVSWTWEAQDGNWTLHVNGGRFYNGTNGQQKSVPSGGEFVLGQSSMREFDFDTQYAFVGDIAHLHIWSFVLTSDEINAVKNGCTLMYCGDAVQWTELRSGTRGSMRMRWPSGTVRHQCFTEEKVAITCNKYCSDLIGAQCNQQTVENIDWSRTPAVKNISIAVCPGARKDTLGHLIGNKTVSEIATRPCYVTDENEGEWGKPDINNCISEPLRILKYKFQRLLFTKVVNESTILNLSRELYNHTEKNAYTNPIDVAAVIDLLEMIVNTQAEVIMLEVVEWSDGRQNYARAQEVFPTLEETKEFMEIVADIVNNLLHQKNSEGWQATQPAGTEADNLLQVMKTFARVLGRSLNYQVTDGNIQGTFGYEQAYFKLARNRIEFSVEIQWVEDFQGTHFPNKIDTTQYNIQPRYGSIEMSDQLLEITNSSNLPAFVKISSLRFRGMAGILPNHDPKSTGMQAKEDNVNTPIIAMLIFPLDDLDLSKNLSSLITYTLPYSDTFNISNPECVRLVHGKINGTRIKMWRWTREGCQLIKDMGKSGTCTCSSPGIFAITTDMYNDNWNKGEVRPLLMNFASYIGCASSAVLCLLTYLLHLYFRTSSNTAFLHKNLSISIVFSQIIYMIGIDRYENMMVCHVFAIMLHYFFLTTFSWLMNEAFNLYIVITYSAHSHGGLSESGSSLRYHIIGWVIPGVLVGAFVGSQRENYYNPAMCWVSWDNIWLYIGPAAGILLVTIMVLIFTAKEHNENSYTKSEKTNKFIQNIMKALWTQVILITVFWSFAFVSLKMTDRIIKYLFGLFGFLQGVFFIVFYFLLHEEIRGIMKVMQKKQSLIIQGYNDQEDRTTDSMSASCHLLEKEPVEVVALETKARRRREFRGKKKLRRQNSEADTILGEREEEEITSDCEMITSL</sequence>
<reference evidence="11 12" key="1">
    <citation type="submission" date="2024-11" db="EMBL/GenBank/DDBJ databases">
        <title>Chromosome-level genome assembly of the freshwater bivalve Anodonta woodiana.</title>
        <authorList>
            <person name="Chen X."/>
        </authorList>
    </citation>
    <scope>NUCLEOTIDE SEQUENCE [LARGE SCALE GENOMIC DNA]</scope>
    <source>
        <strain evidence="11">MN2024</strain>
        <tissue evidence="11">Gills</tissue>
    </source>
</reference>
<comment type="caution">
    <text evidence="6">Lacks conserved residue(s) required for the propagation of feature annotation.</text>
</comment>
<dbReference type="Pfam" id="PF00354">
    <property type="entry name" value="Pentaxin"/>
    <property type="match status" value="1"/>
</dbReference>
<evidence type="ECO:0000256" key="2">
    <source>
        <dbReference type="ARBA" id="ARBA00007343"/>
    </source>
</evidence>
<dbReference type="InterPro" id="IPR017981">
    <property type="entry name" value="GPCR_2-like_7TM"/>
</dbReference>
<keyword evidence="8" id="KW-0732">Signal</keyword>
<dbReference type="InterPro" id="IPR013320">
    <property type="entry name" value="ConA-like_dom_sf"/>
</dbReference>
<dbReference type="PANTHER" id="PTHR12011">
    <property type="entry name" value="ADHESION G-PROTEIN COUPLED RECEPTOR"/>
    <property type="match status" value="1"/>
</dbReference>
<evidence type="ECO:0000256" key="1">
    <source>
        <dbReference type="ARBA" id="ARBA00004141"/>
    </source>
</evidence>
<gene>
    <name evidence="11" type="ORF">ACJMK2_033719</name>
</gene>
<evidence type="ECO:0000313" key="12">
    <source>
        <dbReference type="Proteomes" id="UP001634394"/>
    </source>
</evidence>
<dbReference type="SUPFAM" id="SSF81321">
    <property type="entry name" value="Family A G protein-coupled receptor-like"/>
    <property type="match status" value="1"/>
</dbReference>
<feature type="domain" description="Pentraxin (PTX)" evidence="10">
    <location>
        <begin position="75"/>
        <end position="275"/>
    </location>
</feature>
<dbReference type="PANTHER" id="PTHR12011:SF470">
    <property type="entry name" value="ADHESION G PROTEIN-COUPLED RECEPTOR L2-LIKE"/>
    <property type="match status" value="1"/>
</dbReference>
<feature type="transmembrane region" description="Helical" evidence="7">
    <location>
        <begin position="788"/>
        <end position="810"/>
    </location>
</feature>
<dbReference type="InterPro" id="IPR046338">
    <property type="entry name" value="GAIN_dom_sf"/>
</dbReference>
<dbReference type="PROSITE" id="PS50261">
    <property type="entry name" value="G_PROTEIN_RECEP_F2_4"/>
    <property type="match status" value="1"/>
</dbReference>
<evidence type="ECO:0000259" key="9">
    <source>
        <dbReference type="PROSITE" id="PS50261"/>
    </source>
</evidence>
<dbReference type="Gene3D" id="2.60.220.50">
    <property type="match status" value="1"/>
</dbReference>
<feature type="transmembrane region" description="Helical" evidence="7">
    <location>
        <begin position="732"/>
        <end position="751"/>
    </location>
</feature>
<comment type="caution">
    <text evidence="11">The sequence shown here is derived from an EMBL/GenBank/DDBJ whole genome shotgun (WGS) entry which is preliminary data.</text>
</comment>
<keyword evidence="3 7" id="KW-0812">Transmembrane</keyword>
<dbReference type="InterPro" id="IPR000832">
    <property type="entry name" value="GPCR_2_secretin-like"/>
</dbReference>
<evidence type="ECO:0000256" key="5">
    <source>
        <dbReference type="ARBA" id="ARBA00023136"/>
    </source>
</evidence>
<feature type="chain" id="PRO_5044869180" evidence="8">
    <location>
        <begin position="27"/>
        <end position="1065"/>
    </location>
</feature>
<feature type="transmembrane region" description="Helical" evidence="7">
    <location>
        <begin position="876"/>
        <end position="898"/>
    </location>
</feature>
<dbReference type="AlphaFoldDB" id="A0ABD3WT00"/>
<dbReference type="Gene3D" id="1.20.1070.10">
    <property type="entry name" value="Rhodopsin 7-helix transmembrane proteins"/>
    <property type="match status" value="1"/>
</dbReference>